<accession>A0ABN7PCN0</accession>
<keyword evidence="11" id="KW-1185">Reference proteome</keyword>
<evidence type="ECO:0000256" key="3">
    <source>
        <dbReference type="ARBA" id="ARBA00022782"/>
    </source>
</evidence>
<evidence type="ECO:0000259" key="9">
    <source>
        <dbReference type="PROSITE" id="PS50097"/>
    </source>
</evidence>
<evidence type="ECO:0000256" key="2">
    <source>
        <dbReference type="ARBA" id="ARBA00022473"/>
    </source>
</evidence>
<dbReference type="PANTHER" id="PTHR23110">
    <property type="entry name" value="BTB DOMAIN TRANSCRIPTION FACTOR"/>
    <property type="match status" value="1"/>
</dbReference>
<keyword evidence="6" id="KW-0804">Transcription</keyword>
<gene>
    <name evidence="10" type="ORF">TPAB3V08_LOCUS10871</name>
</gene>
<comment type="function">
    <text evidence="8">Putative transcription factor required for axon growth and guidance in the central and peripheral nervous systems. Repels CNS axons away from the midline by promoting the expression of the midline repellent sli and its receptor robo.</text>
</comment>
<keyword evidence="2" id="KW-0217">Developmental protein</keyword>
<evidence type="ECO:0000256" key="7">
    <source>
        <dbReference type="ARBA" id="ARBA00023242"/>
    </source>
</evidence>
<feature type="domain" description="BTB" evidence="9">
    <location>
        <begin position="114"/>
        <end position="179"/>
    </location>
</feature>
<dbReference type="SUPFAM" id="SSF54695">
    <property type="entry name" value="POZ domain"/>
    <property type="match status" value="1"/>
</dbReference>
<keyword evidence="3" id="KW-0221">Differentiation</keyword>
<proteinExistence type="predicted"/>
<protein>
    <recommendedName>
        <fullName evidence="9">BTB domain-containing protein</fullName>
    </recommendedName>
</protein>
<dbReference type="Proteomes" id="UP001153148">
    <property type="component" value="Unassembled WGS sequence"/>
</dbReference>
<evidence type="ECO:0000256" key="8">
    <source>
        <dbReference type="ARBA" id="ARBA00037382"/>
    </source>
</evidence>
<evidence type="ECO:0000256" key="5">
    <source>
        <dbReference type="ARBA" id="ARBA00023015"/>
    </source>
</evidence>
<dbReference type="Gene3D" id="3.30.710.10">
    <property type="entry name" value="Potassium Channel Kv1.1, Chain A"/>
    <property type="match status" value="1"/>
</dbReference>
<sequence length="435" mass="48994">MKHANNGKLDEALLNDFKSRHGIDKRFEVSSIDSAVAVDPCRSTQKKDIHLQSNISLSQTFDDIAQSPTGMASMNQGFSEPLLEVSSEVCLKWNNYYSNMETFFPSMLTNEKFVDVTLSAGGHSIKCHKAILAACSPYFEQLLSDNPCQHPIIIMKDSTFWEIQALVHFMYCGEVNVAKDKLSSLLGAAESLKIKGLAGNLSVPPSYDDYLPTQVSLAPEDYLIEEHAYLSAPKSRKRRVSASHFHKQDTMSDMRSLVSPRSAICMHYDSEQISESPVQRSQDSHVRPTLEMIKSEPEYFDIDQRSFEEDGKFDRPNKVMDGENTTKAESMIGLDTKQEKRMKSCANQEFVKDFDCHSGNIDNKLELMKNMDNILFIRSSKRLRPWVESISPGSSTQFAQSFTFGLGTIQTARQAIKNDLEGWLGQVADTTWTNC</sequence>
<dbReference type="EMBL" id="CAJPIN010030152">
    <property type="protein sequence ID" value="CAG2063924.1"/>
    <property type="molecule type" value="Genomic_DNA"/>
</dbReference>
<evidence type="ECO:0000256" key="6">
    <source>
        <dbReference type="ARBA" id="ARBA00023163"/>
    </source>
</evidence>
<dbReference type="CDD" id="cd18315">
    <property type="entry name" value="BTB_POZ_BAB-like"/>
    <property type="match status" value="1"/>
</dbReference>
<keyword evidence="5" id="KW-0805">Transcription regulation</keyword>
<dbReference type="SMART" id="SM00225">
    <property type="entry name" value="BTB"/>
    <property type="match status" value="1"/>
</dbReference>
<organism evidence="10 11">
    <name type="scientific">Timema podura</name>
    <name type="common">Walking stick</name>
    <dbReference type="NCBI Taxonomy" id="61482"/>
    <lineage>
        <taxon>Eukaryota</taxon>
        <taxon>Metazoa</taxon>
        <taxon>Ecdysozoa</taxon>
        <taxon>Arthropoda</taxon>
        <taxon>Hexapoda</taxon>
        <taxon>Insecta</taxon>
        <taxon>Pterygota</taxon>
        <taxon>Neoptera</taxon>
        <taxon>Polyneoptera</taxon>
        <taxon>Phasmatodea</taxon>
        <taxon>Timematodea</taxon>
        <taxon>Timematoidea</taxon>
        <taxon>Timematidae</taxon>
        <taxon>Timema</taxon>
    </lineage>
</organism>
<evidence type="ECO:0000256" key="4">
    <source>
        <dbReference type="ARBA" id="ARBA00022902"/>
    </source>
</evidence>
<keyword evidence="4" id="KW-0524">Neurogenesis</keyword>
<name>A0ABN7PCN0_TIMPD</name>
<keyword evidence="7" id="KW-0539">Nucleus</keyword>
<comment type="caution">
    <text evidence="10">The sequence shown here is derived from an EMBL/GenBank/DDBJ whole genome shotgun (WGS) entry which is preliminary data.</text>
</comment>
<dbReference type="PROSITE" id="PS50097">
    <property type="entry name" value="BTB"/>
    <property type="match status" value="1"/>
</dbReference>
<dbReference type="InterPro" id="IPR051095">
    <property type="entry name" value="Dros_DevTransReg"/>
</dbReference>
<evidence type="ECO:0000313" key="11">
    <source>
        <dbReference type="Proteomes" id="UP001153148"/>
    </source>
</evidence>
<reference evidence="10" key="1">
    <citation type="submission" date="2021-03" db="EMBL/GenBank/DDBJ databases">
        <authorList>
            <person name="Tran Van P."/>
        </authorList>
    </citation>
    <scope>NUCLEOTIDE SEQUENCE</scope>
</reference>
<dbReference type="PANTHER" id="PTHR23110:SF111">
    <property type="entry name" value="LONGITUDINALS LACKING PROTEIN, ISOFORMS F_I_K_T"/>
    <property type="match status" value="1"/>
</dbReference>
<evidence type="ECO:0000256" key="1">
    <source>
        <dbReference type="ARBA" id="ARBA00004123"/>
    </source>
</evidence>
<evidence type="ECO:0000313" key="10">
    <source>
        <dbReference type="EMBL" id="CAG2063924.1"/>
    </source>
</evidence>
<comment type="subcellular location">
    <subcellularLocation>
        <location evidence="1">Nucleus</location>
    </subcellularLocation>
</comment>
<dbReference type="InterPro" id="IPR011333">
    <property type="entry name" value="SKP1/BTB/POZ_sf"/>
</dbReference>
<dbReference type="InterPro" id="IPR000210">
    <property type="entry name" value="BTB/POZ_dom"/>
</dbReference>
<dbReference type="Pfam" id="PF00651">
    <property type="entry name" value="BTB"/>
    <property type="match status" value="1"/>
</dbReference>